<dbReference type="AlphaFoldDB" id="A0A4Q7MSI3"/>
<name>A0A4Q7MSI3_9BACT</name>
<evidence type="ECO:0000313" key="1">
    <source>
        <dbReference type="EMBL" id="RZS71776.1"/>
    </source>
</evidence>
<evidence type="ECO:0000313" key="2">
    <source>
        <dbReference type="Proteomes" id="UP000293874"/>
    </source>
</evidence>
<accession>A0A4Q7MSI3</accession>
<proteinExistence type="predicted"/>
<keyword evidence="2" id="KW-1185">Reference proteome</keyword>
<gene>
    <name evidence="1" type="ORF">EV199_3687</name>
</gene>
<sequence length="67" mass="7759">MQSETEIWGNKGIRIIFFEINGWSKNEAEWYKFGAGKRQKGGAGEQKLIAEEIIGGYLIRKRGIRWN</sequence>
<comment type="caution">
    <text evidence="1">The sequence shown here is derived from an EMBL/GenBank/DDBJ whole genome shotgun (WGS) entry which is preliminary data.</text>
</comment>
<dbReference type="EMBL" id="SGXA01000002">
    <property type="protein sequence ID" value="RZS71776.1"/>
    <property type="molecule type" value="Genomic_DNA"/>
</dbReference>
<dbReference type="Proteomes" id="UP000293874">
    <property type="component" value="Unassembled WGS sequence"/>
</dbReference>
<reference evidence="1 2" key="1">
    <citation type="submission" date="2019-02" db="EMBL/GenBank/DDBJ databases">
        <title>Genomic Encyclopedia of Type Strains, Phase IV (KMG-IV): sequencing the most valuable type-strain genomes for metagenomic binning, comparative biology and taxonomic classification.</title>
        <authorList>
            <person name="Goeker M."/>
        </authorList>
    </citation>
    <scope>NUCLEOTIDE SEQUENCE [LARGE SCALE GENOMIC DNA]</scope>
    <source>
        <strain evidence="1 2">DSM 18116</strain>
    </source>
</reference>
<protein>
    <submittedName>
        <fullName evidence="1">Uncharacterized protein</fullName>
    </submittedName>
</protein>
<organism evidence="1 2">
    <name type="scientific">Pseudobacter ginsenosidimutans</name>
    <dbReference type="NCBI Taxonomy" id="661488"/>
    <lineage>
        <taxon>Bacteria</taxon>
        <taxon>Pseudomonadati</taxon>
        <taxon>Bacteroidota</taxon>
        <taxon>Chitinophagia</taxon>
        <taxon>Chitinophagales</taxon>
        <taxon>Chitinophagaceae</taxon>
        <taxon>Pseudobacter</taxon>
    </lineage>
</organism>